<dbReference type="RefSeq" id="WP_101953615.1">
    <property type="nucleotide sequence ID" value="NZ_PKHE01000001.1"/>
</dbReference>
<feature type="transmembrane region" description="Helical" evidence="7">
    <location>
        <begin position="219"/>
        <end position="238"/>
    </location>
</feature>
<comment type="caution">
    <text evidence="9">The sequence shown here is derived from an EMBL/GenBank/DDBJ whole genome shotgun (WGS) entry which is preliminary data.</text>
</comment>
<feature type="transmembrane region" description="Helical" evidence="7">
    <location>
        <begin position="178"/>
        <end position="207"/>
    </location>
</feature>
<evidence type="ECO:0000313" key="10">
    <source>
        <dbReference type="Proteomes" id="UP000234384"/>
    </source>
</evidence>
<proteinExistence type="inferred from homology"/>
<feature type="transmembrane region" description="Helical" evidence="7">
    <location>
        <begin position="394"/>
        <end position="413"/>
    </location>
</feature>
<accession>A0A2I1K509</accession>
<comment type="similarity">
    <text evidence="2">Belongs to the SLC13A/DASS transporter (TC 2.A.47) family. NADC subfamily.</text>
</comment>
<name>A0A2I1K509_9LACT</name>
<evidence type="ECO:0000259" key="8">
    <source>
        <dbReference type="Pfam" id="PF03600"/>
    </source>
</evidence>
<dbReference type="Pfam" id="PF03600">
    <property type="entry name" value="CitMHS"/>
    <property type="match status" value="1"/>
</dbReference>
<dbReference type="InterPro" id="IPR004680">
    <property type="entry name" value="Cit_transptr-like_dom"/>
</dbReference>
<feature type="transmembrane region" description="Helical" evidence="7">
    <location>
        <begin position="420"/>
        <end position="443"/>
    </location>
</feature>
<feature type="transmembrane region" description="Helical" evidence="7">
    <location>
        <begin position="130"/>
        <end position="158"/>
    </location>
</feature>
<feature type="transmembrane region" description="Helical" evidence="7">
    <location>
        <begin position="269"/>
        <end position="287"/>
    </location>
</feature>
<feature type="domain" description="Citrate transporter-like" evidence="8">
    <location>
        <begin position="51"/>
        <end position="416"/>
    </location>
</feature>
<evidence type="ECO:0000256" key="5">
    <source>
        <dbReference type="ARBA" id="ARBA00022989"/>
    </source>
</evidence>
<keyword evidence="4 7" id="KW-0812">Transmembrane</keyword>
<evidence type="ECO:0000256" key="3">
    <source>
        <dbReference type="ARBA" id="ARBA00022448"/>
    </source>
</evidence>
<dbReference type="GO" id="GO:0022857">
    <property type="term" value="F:transmembrane transporter activity"/>
    <property type="evidence" value="ECO:0007669"/>
    <property type="project" value="TreeGrafter"/>
</dbReference>
<evidence type="ECO:0000313" key="9">
    <source>
        <dbReference type="EMBL" id="PKY90635.1"/>
    </source>
</evidence>
<protein>
    <recommendedName>
        <fullName evidence="8">Citrate transporter-like domain-containing protein</fullName>
    </recommendedName>
</protein>
<evidence type="ECO:0000256" key="4">
    <source>
        <dbReference type="ARBA" id="ARBA00022692"/>
    </source>
</evidence>
<reference evidence="9 10" key="1">
    <citation type="submission" date="2017-12" db="EMBL/GenBank/DDBJ databases">
        <title>Phylogenetic diversity of female urinary microbiome.</title>
        <authorList>
            <person name="Thomas-White K."/>
            <person name="Wolfe A.J."/>
        </authorList>
    </citation>
    <scope>NUCLEOTIDE SEQUENCE [LARGE SCALE GENOMIC DNA]</scope>
    <source>
        <strain evidence="9 10">UMB0898</strain>
    </source>
</reference>
<comment type="subcellular location">
    <subcellularLocation>
        <location evidence="1">Membrane</location>
        <topology evidence="1">Multi-pass membrane protein</topology>
    </subcellularLocation>
</comment>
<gene>
    <name evidence="9" type="ORF">CYJ57_00225</name>
</gene>
<keyword evidence="5 7" id="KW-1133">Transmembrane helix</keyword>
<feature type="transmembrane region" description="Helical" evidence="7">
    <location>
        <begin position="12"/>
        <end position="33"/>
    </location>
</feature>
<feature type="transmembrane region" description="Helical" evidence="7">
    <location>
        <begin position="39"/>
        <end position="57"/>
    </location>
</feature>
<feature type="transmembrane region" description="Helical" evidence="7">
    <location>
        <begin position="64"/>
        <end position="85"/>
    </location>
</feature>
<dbReference type="GO" id="GO:0005886">
    <property type="term" value="C:plasma membrane"/>
    <property type="evidence" value="ECO:0007669"/>
    <property type="project" value="TreeGrafter"/>
</dbReference>
<evidence type="ECO:0000256" key="7">
    <source>
        <dbReference type="SAM" id="Phobius"/>
    </source>
</evidence>
<sequence>MPPTKSRQFNPYIFLSLMILSIGVLIGWQGWYIGNIAPVTSQLLALFLASLILWLKVAIDWPSLITLIGLGLLPGLTYSEVFTLSFGNTTFVFLFFTFIVTYALEQTYALKRVIAWAMNSRFAQVSAERFIFAFLSVILLLASFISPTILFMIIFPLYEEIMHQFDLKKGDRRASQLLIALFSTIAIGTAMTPINHVFAITAMGIYSSASGVTISNAQYMSFAVPAGLIIFLLLLFSLKYLWRFDLSDIQIQTVHSLKDLPPVDTQERWTIAVFIAMVLMWIVPELLGGLWPNVALFFKTAGIAFPPMLCCLLLAGIHLQGKPLIHLPEAIQRGVYWPSLLIVAATLSLGNVLTNPEFGVTQLIESHLGTVLVGLTPLMMCLLFITWAGVQTNFASNLVTTTMVTTILTTVAATQMTQNFNVGVVACLIGFIASIALMTPPAMPYVALSIGSNWTSSRDCLKYGGWILVISILIATFIGYPLGHYLIPLP</sequence>
<feature type="transmembrane region" description="Helical" evidence="7">
    <location>
        <begin position="335"/>
        <end position="354"/>
    </location>
</feature>
<dbReference type="PANTHER" id="PTHR10283">
    <property type="entry name" value="SOLUTE CARRIER FAMILY 13 MEMBER"/>
    <property type="match status" value="1"/>
</dbReference>
<keyword evidence="3" id="KW-0813">Transport</keyword>
<evidence type="ECO:0000256" key="6">
    <source>
        <dbReference type="ARBA" id="ARBA00023136"/>
    </source>
</evidence>
<dbReference type="OrthoDB" id="84615at2"/>
<dbReference type="AlphaFoldDB" id="A0A2I1K509"/>
<dbReference type="EMBL" id="PKHE01000001">
    <property type="protein sequence ID" value="PKY90635.1"/>
    <property type="molecule type" value="Genomic_DNA"/>
</dbReference>
<evidence type="ECO:0000256" key="1">
    <source>
        <dbReference type="ARBA" id="ARBA00004141"/>
    </source>
</evidence>
<evidence type="ECO:0000256" key="2">
    <source>
        <dbReference type="ARBA" id="ARBA00006772"/>
    </source>
</evidence>
<dbReference type="Proteomes" id="UP000234384">
    <property type="component" value="Unassembled WGS sequence"/>
</dbReference>
<feature type="transmembrane region" description="Helical" evidence="7">
    <location>
        <begin position="463"/>
        <end position="487"/>
    </location>
</feature>
<keyword evidence="6 7" id="KW-0472">Membrane</keyword>
<feature type="transmembrane region" description="Helical" evidence="7">
    <location>
        <begin position="294"/>
        <end position="315"/>
    </location>
</feature>
<dbReference type="PANTHER" id="PTHR10283:SF82">
    <property type="entry name" value="SOLUTE CARRIER FAMILY 13 MEMBER 2"/>
    <property type="match status" value="1"/>
</dbReference>
<feature type="transmembrane region" description="Helical" evidence="7">
    <location>
        <begin position="91"/>
        <end position="110"/>
    </location>
</feature>
<feature type="transmembrane region" description="Helical" evidence="7">
    <location>
        <begin position="366"/>
        <end position="388"/>
    </location>
</feature>
<organism evidence="9 10">
    <name type="scientific">Falseniella ignava</name>
    <dbReference type="NCBI Taxonomy" id="137730"/>
    <lineage>
        <taxon>Bacteria</taxon>
        <taxon>Bacillati</taxon>
        <taxon>Bacillota</taxon>
        <taxon>Bacilli</taxon>
        <taxon>Lactobacillales</taxon>
        <taxon>Aerococcaceae</taxon>
        <taxon>Falseniella</taxon>
    </lineage>
</organism>